<protein>
    <recommendedName>
        <fullName evidence="11">Major facilitator superfamily (MFS) profile domain-containing protein</fullName>
    </recommendedName>
</protein>
<keyword evidence="6 10" id="KW-0472">Membrane</keyword>
<dbReference type="PANTHER" id="PTHR48022:SF14">
    <property type="entry name" value="MAJOR FACILITATOR SUPERFAMILY (MFS) PROFILE DOMAIN-CONTAINING PROTEIN-RELATED"/>
    <property type="match status" value="1"/>
</dbReference>
<proteinExistence type="inferred from homology"/>
<dbReference type="Gene3D" id="1.20.1250.20">
    <property type="entry name" value="MFS general substrate transporter like domains"/>
    <property type="match status" value="1"/>
</dbReference>
<feature type="transmembrane region" description="Helical" evidence="10">
    <location>
        <begin position="381"/>
        <end position="404"/>
    </location>
</feature>
<evidence type="ECO:0000256" key="5">
    <source>
        <dbReference type="ARBA" id="ARBA00022989"/>
    </source>
</evidence>
<feature type="transmembrane region" description="Helical" evidence="10">
    <location>
        <begin position="410"/>
        <end position="432"/>
    </location>
</feature>
<dbReference type="Proteomes" id="UP001251528">
    <property type="component" value="Unassembled WGS sequence"/>
</dbReference>
<evidence type="ECO:0000256" key="9">
    <source>
        <dbReference type="SAM" id="MobiDB-lite"/>
    </source>
</evidence>
<feature type="transmembrane region" description="Helical" evidence="10">
    <location>
        <begin position="150"/>
        <end position="172"/>
    </location>
</feature>
<evidence type="ECO:0000256" key="8">
    <source>
        <dbReference type="RuleBase" id="RU003346"/>
    </source>
</evidence>
<feature type="transmembrane region" description="Helical" evidence="10">
    <location>
        <begin position="351"/>
        <end position="374"/>
    </location>
</feature>
<dbReference type="PRINTS" id="PR00171">
    <property type="entry name" value="SUGRTRNSPORT"/>
</dbReference>
<dbReference type="InterPro" id="IPR005829">
    <property type="entry name" value="Sugar_transporter_CS"/>
</dbReference>
<comment type="caution">
    <text evidence="12">The sequence shown here is derived from an EMBL/GenBank/DDBJ whole genome shotgun (WGS) entry which is preliminary data.</text>
</comment>
<dbReference type="InterPro" id="IPR020846">
    <property type="entry name" value="MFS_dom"/>
</dbReference>
<keyword evidence="3 8" id="KW-0813">Transport</keyword>
<comment type="subcellular location">
    <subcellularLocation>
        <location evidence="1">Membrane</location>
        <topology evidence="1">Multi-pass membrane protein</topology>
    </subcellularLocation>
</comment>
<evidence type="ECO:0000256" key="1">
    <source>
        <dbReference type="ARBA" id="ARBA00004141"/>
    </source>
</evidence>
<evidence type="ECO:0000256" key="4">
    <source>
        <dbReference type="ARBA" id="ARBA00022692"/>
    </source>
</evidence>
<dbReference type="InterPro" id="IPR050360">
    <property type="entry name" value="MFS_Sugar_Transporters"/>
</dbReference>
<feature type="transmembrane region" description="Helical" evidence="10">
    <location>
        <begin position="125"/>
        <end position="144"/>
    </location>
</feature>
<evidence type="ECO:0000256" key="2">
    <source>
        <dbReference type="ARBA" id="ARBA00010992"/>
    </source>
</evidence>
<evidence type="ECO:0000313" key="13">
    <source>
        <dbReference type="Proteomes" id="UP001251528"/>
    </source>
</evidence>
<keyword evidence="7" id="KW-0325">Glycoprotein</keyword>
<feature type="transmembrane region" description="Helical" evidence="10">
    <location>
        <begin position="219"/>
        <end position="238"/>
    </location>
</feature>
<dbReference type="NCBIfam" id="TIGR00879">
    <property type="entry name" value="SP"/>
    <property type="match status" value="1"/>
</dbReference>
<evidence type="ECO:0000256" key="7">
    <source>
        <dbReference type="ARBA" id="ARBA00023180"/>
    </source>
</evidence>
<keyword evidence="4 10" id="KW-0812">Transmembrane</keyword>
<name>A0AAJ0CT08_9HYPO</name>
<dbReference type="GO" id="GO:0005351">
    <property type="term" value="F:carbohydrate:proton symporter activity"/>
    <property type="evidence" value="ECO:0007669"/>
    <property type="project" value="TreeGrafter"/>
</dbReference>
<dbReference type="SUPFAM" id="SSF103473">
    <property type="entry name" value="MFS general substrate transporter"/>
    <property type="match status" value="1"/>
</dbReference>
<evidence type="ECO:0000256" key="10">
    <source>
        <dbReference type="SAM" id="Phobius"/>
    </source>
</evidence>
<gene>
    <name evidence="12" type="ORF">QQS21_003596</name>
</gene>
<accession>A0AAJ0CT08</accession>
<feature type="transmembrane region" description="Helical" evidence="10">
    <location>
        <begin position="184"/>
        <end position="204"/>
    </location>
</feature>
<reference evidence="12" key="1">
    <citation type="submission" date="2023-06" db="EMBL/GenBank/DDBJ databases">
        <title>Conoideocrella luteorostrata (Hypocreales: Clavicipitaceae), a potential biocontrol fungus for elongate hemlock scale in United States Christmas tree production areas.</title>
        <authorList>
            <person name="Barrett H."/>
            <person name="Lovett B."/>
            <person name="Macias A.M."/>
            <person name="Stajich J.E."/>
            <person name="Kasson M.T."/>
        </authorList>
    </citation>
    <scope>NUCLEOTIDE SEQUENCE</scope>
    <source>
        <strain evidence="12">ARSEF 14590</strain>
    </source>
</reference>
<dbReference type="InterPro" id="IPR005828">
    <property type="entry name" value="MFS_sugar_transport-like"/>
</dbReference>
<dbReference type="GO" id="GO:0016020">
    <property type="term" value="C:membrane"/>
    <property type="evidence" value="ECO:0007669"/>
    <property type="project" value="UniProtKB-SubCell"/>
</dbReference>
<dbReference type="Pfam" id="PF00083">
    <property type="entry name" value="Sugar_tr"/>
    <property type="match status" value="1"/>
</dbReference>
<dbReference type="PANTHER" id="PTHR48022">
    <property type="entry name" value="PLASTIDIC GLUCOSE TRANSPORTER 4"/>
    <property type="match status" value="1"/>
</dbReference>
<dbReference type="PROSITE" id="PS50850">
    <property type="entry name" value="MFS"/>
    <property type="match status" value="1"/>
</dbReference>
<dbReference type="PROSITE" id="PS00217">
    <property type="entry name" value="SUGAR_TRANSPORT_2"/>
    <property type="match status" value="1"/>
</dbReference>
<evidence type="ECO:0000313" key="12">
    <source>
        <dbReference type="EMBL" id="KAK2605970.1"/>
    </source>
</evidence>
<comment type="similarity">
    <text evidence="2 8">Belongs to the major facilitator superfamily. Sugar transporter (TC 2.A.1.1) family.</text>
</comment>
<sequence length="548" mass="59514">MVEERTAKEDISFSHSETHGDNLTSTITDPKALLGHVSYGPAGIRGIFGSPYVCGAAALASLGGFSFGYDQGVISIINVMDQFHRVFPKTETAFGTGLMTGMLLLGAFVGCMFMPYLADKVSRKWALTIMVIVFDIGAIMQTAAQDYGTLVVGRAIGGIGVGTLAMGAPLYISEISPPHLRGTLLVLESISIVSGVVIAFWITFATRHIPSEVSFRLPFGLQMVCATLLGIGVHTFPYSPRWLAMVNRPRAALQSLSKLRRLPESDDRVRAEYRSIVTEVEFQRLAQENLHPGAQGPKLEALLWLDLVRKKMWRRTIVGVGICFFQQFSGINAFIYYAPTLFRSIGQSNEMSLILSGVFNVLQLVAVVVCFFIIDKAGRRPLSIIGGIGTGVCYIIIAILSALYSKNWQAHVSGGWACVAMAFAFILIYGVSYSPLGWALPAEVYSTSSRAKGVALATCVNWLSNFIVGVATPPMLESIGFGTYVFFAVFCVLAGIWAILFVPETMGRTLEQMDEVFGDTTGQKEAELMAQAAHTAREIILNTENSSV</sequence>
<feature type="compositionally biased region" description="Basic and acidic residues" evidence="9">
    <location>
        <begin position="1"/>
        <end position="20"/>
    </location>
</feature>
<dbReference type="FunFam" id="1.20.1250.20:FF:000026">
    <property type="entry name" value="MFS quinate transporter QutD"/>
    <property type="match status" value="1"/>
</dbReference>
<feature type="transmembrane region" description="Helical" evidence="10">
    <location>
        <begin position="484"/>
        <end position="503"/>
    </location>
</feature>
<feature type="transmembrane region" description="Helical" evidence="10">
    <location>
        <begin position="93"/>
        <end position="118"/>
    </location>
</feature>
<feature type="transmembrane region" description="Helical" evidence="10">
    <location>
        <begin position="453"/>
        <end position="472"/>
    </location>
</feature>
<keyword evidence="13" id="KW-1185">Reference proteome</keyword>
<organism evidence="12 13">
    <name type="scientific">Conoideocrella luteorostrata</name>
    <dbReference type="NCBI Taxonomy" id="1105319"/>
    <lineage>
        <taxon>Eukaryota</taxon>
        <taxon>Fungi</taxon>
        <taxon>Dikarya</taxon>
        <taxon>Ascomycota</taxon>
        <taxon>Pezizomycotina</taxon>
        <taxon>Sordariomycetes</taxon>
        <taxon>Hypocreomycetidae</taxon>
        <taxon>Hypocreales</taxon>
        <taxon>Clavicipitaceae</taxon>
        <taxon>Conoideocrella</taxon>
    </lineage>
</organism>
<evidence type="ECO:0000256" key="3">
    <source>
        <dbReference type="ARBA" id="ARBA00022448"/>
    </source>
</evidence>
<dbReference type="InterPro" id="IPR036259">
    <property type="entry name" value="MFS_trans_sf"/>
</dbReference>
<evidence type="ECO:0000256" key="6">
    <source>
        <dbReference type="ARBA" id="ARBA00023136"/>
    </source>
</evidence>
<feature type="region of interest" description="Disordered" evidence="9">
    <location>
        <begin position="1"/>
        <end position="24"/>
    </location>
</feature>
<evidence type="ECO:0000259" key="11">
    <source>
        <dbReference type="PROSITE" id="PS50850"/>
    </source>
</evidence>
<feature type="transmembrane region" description="Helical" evidence="10">
    <location>
        <begin position="317"/>
        <end position="339"/>
    </location>
</feature>
<dbReference type="InterPro" id="IPR003663">
    <property type="entry name" value="Sugar/inositol_transpt"/>
</dbReference>
<keyword evidence="5 10" id="KW-1133">Transmembrane helix</keyword>
<dbReference type="EMBL" id="JASWJB010000048">
    <property type="protein sequence ID" value="KAK2605970.1"/>
    <property type="molecule type" value="Genomic_DNA"/>
</dbReference>
<dbReference type="AlphaFoldDB" id="A0AAJ0CT08"/>
<feature type="domain" description="Major facilitator superfamily (MFS) profile" evidence="11">
    <location>
        <begin position="56"/>
        <end position="506"/>
    </location>
</feature>